<evidence type="ECO:0000313" key="1">
    <source>
        <dbReference type="EMBL" id="KAF6441723.1"/>
    </source>
</evidence>
<dbReference type="Proteomes" id="UP000593571">
    <property type="component" value="Unassembled WGS sequence"/>
</dbReference>
<accession>A0A7J8F218</accession>
<reference evidence="1 2" key="1">
    <citation type="journal article" date="2020" name="Nature">
        <title>Six reference-quality genomes reveal evolution of bat adaptations.</title>
        <authorList>
            <person name="Jebb D."/>
            <person name="Huang Z."/>
            <person name="Pippel M."/>
            <person name="Hughes G.M."/>
            <person name="Lavrichenko K."/>
            <person name="Devanna P."/>
            <person name="Winkler S."/>
            <person name="Jermiin L.S."/>
            <person name="Skirmuntt E.C."/>
            <person name="Katzourakis A."/>
            <person name="Burkitt-Gray L."/>
            <person name="Ray D.A."/>
            <person name="Sullivan K.A.M."/>
            <person name="Roscito J.G."/>
            <person name="Kirilenko B.M."/>
            <person name="Davalos L.M."/>
            <person name="Corthals A.P."/>
            <person name="Power M.L."/>
            <person name="Jones G."/>
            <person name="Ransome R.D."/>
            <person name="Dechmann D.K.N."/>
            <person name="Locatelli A.G."/>
            <person name="Puechmaille S.J."/>
            <person name="Fedrigo O."/>
            <person name="Jarvis E.D."/>
            <person name="Hiller M."/>
            <person name="Vernes S.C."/>
            <person name="Myers E.W."/>
            <person name="Teeling E.C."/>
        </authorList>
    </citation>
    <scope>NUCLEOTIDE SEQUENCE [LARGE SCALE GENOMIC DNA]</scope>
    <source>
        <strain evidence="1">MRouAeg1</strain>
        <tissue evidence="1">Muscle</tissue>
    </source>
</reference>
<name>A0A7J8F218_ROUAE</name>
<evidence type="ECO:0000313" key="2">
    <source>
        <dbReference type="Proteomes" id="UP000593571"/>
    </source>
</evidence>
<keyword evidence="2" id="KW-1185">Reference proteome</keyword>
<organism evidence="1 2">
    <name type="scientific">Rousettus aegyptiacus</name>
    <name type="common">Egyptian fruit bat</name>
    <name type="synonym">Pteropus aegyptiacus</name>
    <dbReference type="NCBI Taxonomy" id="9407"/>
    <lineage>
        <taxon>Eukaryota</taxon>
        <taxon>Metazoa</taxon>
        <taxon>Chordata</taxon>
        <taxon>Craniata</taxon>
        <taxon>Vertebrata</taxon>
        <taxon>Euteleostomi</taxon>
        <taxon>Mammalia</taxon>
        <taxon>Eutheria</taxon>
        <taxon>Laurasiatheria</taxon>
        <taxon>Chiroptera</taxon>
        <taxon>Yinpterochiroptera</taxon>
        <taxon>Pteropodoidea</taxon>
        <taxon>Pteropodidae</taxon>
        <taxon>Rousettinae</taxon>
        <taxon>Rousettus</taxon>
    </lineage>
</organism>
<comment type="caution">
    <text evidence="1">The sequence shown here is derived from an EMBL/GenBank/DDBJ whole genome shotgun (WGS) entry which is preliminary data.</text>
</comment>
<dbReference type="AlphaFoldDB" id="A0A7J8F218"/>
<dbReference type="EMBL" id="JACASE010000008">
    <property type="protein sequence ID" value="KAF6441723.1"/>
    <property type="molecule type" value="Genomic_DNA"/>
</dbReference>
<proteinExistence type="predicted"/>
<protein>
    <submittedName>
        <fullName evidence="1">Otoancorin</fullName>
    </submittedName>
</protein>
<gene>
    <name evidence="1" type="ORF">HJG63_014776</name>
</gene>
<sequence>MGPFLALFSGDELSSVATKFPDILQQTASEMAGTSPPQEFLWAVFESVRNGSERGPSADPSPGCLGVGAPSSDDIFRLAEANACWAPEALLCMGEDVFLRNVELLGAVRGFGPPQLTALKEKAVQVKPTCARKRSLNAGNPGACAHSAPPAGGVLTCVFVLAFPGAPNSTGRWRRSGRPVSGHLRDAGQIKSCENSCGTASRSCAFSLSAPRPPAAACSRFSQGRLRFVRKRSLKE</sequence>